<dbReference type="Proteomes" id="UP000299102">
    <property type="component" value="Unassembled WGS sequence"/>
</dbReference>
<evidence type="ECO:0000313" key="1">
    <source>
        <dbReference type="EMBL" id="GBP92136.1"/>
    </source>
</evidence>
<protein>
    <submittedName>
        <fullName evidence="1">Uncharacterized protein</fullName>
    </submittedName>
</protein>
<name>A0A4C1ZUH7_EUMVA</name>
<evidence type="ECO:0000313" key="2">
    <source>
        <dbReference type="Proteomes" id="UP000299102"/>
    </source>
</evidence>
<gene>
    <name evidence="1" type="ORF">EVAR_100312_1</name>
</gene>
<comment type="caution">
    <text evidence="1">The sequence shown here is derived from an EMBL/GenBank/DDBJ whole genome shotgun (WGS) entry which is preliminary data.</text>
</comment>
<keyword evidence="2" id="KW-1185">Reference proteome</keyword>
<dbReference type="EMBL" id="BGZK01002241">
    <property type="protein sequence ID" value="GBP92136.1"/>
    <property type="molecule type" value="Genomic_DNA"/>
</dbReference>
<sequence>MSDKKGDIARTPNVYIDKAIRQTCCRVAVGEGASARGGAGGARRASGEGSLVAVLLTACIVITRRAIAFAEGRAVLNSDSYVINRNWKSLIMFGCSESNKTVYKRARASAGRRGGRLRDF</sequence>
<proteinExistence type="predicted"/>
<accession>A0A4C1ZUH7</accession>
<organism evidence="1 2">
    <name type="scientific">Eumeta variegata</name>
    <name type="common">Bagworm moth</name>
    <name type="synonym">Eumeta japonica</name>
    <dbReference type="NCBI Taxonomy" id="151549"/>
    <lineage>
        <taxon>Eukaryota</taxon>
        <taxon>Metazoa</taxon>
        <taxon>Ecdysozoa</taxon>
        <taxon>Arthropoda</taxon>
        <taxon>Hexapoda</taxon>
        <taxon>Insecta</taxon>
        <taxon>Pterygota</taxon>
        <taxon>Neoptera</taxon>
        <taxon>Endopterygota</taxon>
        <taxon>Lepidoptera</taxon>
        <taxon>Glossata</taxon>
        <taxon>Ditrysia</taxon>
        <taxon>Tineoidea</taxon>
        <taxon>Psychidae</taxon>
        <taxon>Oiketicinae</taxon>
        <taxon>Eumeta</taxon>
    </lineage>
</organism>
<dbReference type="AlphaFoldDB" id="A0A4C1ZUH7"/>
<reference evidence="1 2" key="1">
    <citation type="journal article" date="2019" name="Commun. Biol.">
        <title>The bagworm genome reveals a unique fibroin gene that provides high tensile strength.</title>
        <authorList>
            <person name="Kono N."/>
            <person name="Nakamura H."/>
            <person name="Ohtoshi R."/>
            <person name="Tomita M."/>
            <person name="Numata K."/>
            <person name="Arakawa K."/>
        </authorList>
    </citation>
    <scope>NUCLEOTIDE SEQUENCE [LARGE SCALE GENOMIC DNA]</scope>
</reference>